<feature type="compositionally biased region" description="Basic and acidic residues" evidence="1">
    <location>
        <begin position="72"/>
        <end position="86"/>
    </location>
</feature>
<sequence length="103" mass="11384">AVHGNINLKLPAQQSRKVIDCIQTQAAAVQSEVHENKTSDSNCQLRLSDKNHVQVDRDLSESSISGSQSNNADKELFNSEKSESRGAKKNKFVPKMTTRSKSK</sequence>
<organism evidence="2">
    <name type="scientific">Arion vulgaris</name>
    <dbReference type="NCBI Taxonomy" id="1028688"/>
    <lineage>
        <taxon>Eukaryota</taxon>
        <taxon>Metazoa</taxon>
        <taxon>Spiralia</taxon>
        <taxon>Lophotrochozoa</taxon>
        <taxon>Mollusca</taxon>
        <taxon>Gastropoda</taxon>
        <taxon>Heterobranchia</taxon>
        <taxon>Euthyneura</taxon>
        <taxon>Panpulmonata</taxon>
        <taxon>Eupulmonata</taxon>
        <taxon>Stylommatophora</taxon>
        <taxon>Helicina</taxon>
        <taxon>Arionoidea</taxon>
        <taxon>Arionidae</taxon>
        <taxon>Arion</taxon>
    </lineage>
</organism>
<feature type="non-terminal residue" evidence="2">
    <location>
        <position position="1"/>
    </location>
</feature>
<dbReference type="AlphaFoldDB" id="A0A0B6ZFK9"/>
<reference evidence="2" key="1">
    <citation type="submission" date="2014-12" db="EMBL/GenBank/DDBJ databases">
        <title>Insight into the proteome of Arion vulgaris.</title>
        <authorList>
            <person name="Aradska J."/>
            <person name="Bulat T."/>
            <person name="Smidak R."/>
            <person name="Sarate P."/>
            <person name="Gangsoo J."/>
            <person name="Sialana F."/>
            <person name="Bilban M."/>
            <person name="Lubec G."/>
        </authorList>
    </citation>
    <scope>NUCLEOTIDE SEQUENCE</scope>
    <source>
        <tissue evidence="2">Skin</tissue>
    </source>
</reference>
<feature type="compositionally biased region" description="Basic residues" evidence="1">
    <location>
        <begin position="87"/>
        <end position="103"/>
    </location>
</feature>
<evidence type="ECO:0000313" key="2">
    <source>
        <dbReference type="EMBL" id="CEK67333.1"/>
    </source>
</evidence>
<proteinExistence type="predicted"/>
<evidence type="ECO:0000256" key="1">
    <source>
        <dbReference type="SAM" id="MobiDB-lite"/>
    </source>
</evidence>
<feature type="region of interest" description="Disordered" evidence="1">
    <location>
        <begin position="54"/>
        <end position="103"/>
    </location>
</feature>
<protein>
    <submittedName>
        <fullName evidence="2">Uncharacterized protein</fullName>
    </submittedName>
</protein>
<dbReference type="EMBL" id="HACG01020468">
    <property type="protein sequence ID" value="CEK67333.1"/>
    <property type="molecule type" value="Transcribed_RNA"/>
</dbReference>
<accession>A0A0B6ZFK9</accession>
<gene>
    <name evidence="2" type="primary">ORF62225</name>
</gene>
<feature type="non-terminal residue" evidence="2">
    <location>
        <position position="103"/>
    </location>
</feature>
<name>A0A0B6ZFK9_9EUPU</name>